<dbReference type="OrthoDB" id="2958217at2759"/>
<dbReference type="OMA" id="VDSICIC"/>
<proteinExistence type="predicted"/>
<dbReference type="eggNOG" id="ENOG502T6CU">
    <property type="taxonomic scope" value="Eukaryota"/>
</dbReference>
<dbReference type="PANTHER" id="PTHR33112:SF12">
    <property type="entry name" value="HETEROKARYON INCOMPATIBILITY DOMAIN-CONTAINING PROTEIN"/>
    <property type="match status" value="1"/>
</dbReference>
<feature type="domain" description="Heterokaryon incompatibility" evidence="1">
    <location>
        <begin position="76"/>
        <end position="218"/>
    </location>
</feature>
<keyword evidence="3" id="KW-1185">Reference proteome</keyword>
<name>R7YRM1_CONA1</name>
<dbReference type="STRING" id="1168221.R7YRM1"/>
<accession>R7YRM1</accession>
<reference evidence="3" key="1">
    <citation type="submission" date="2012-06" db="EMBL/GenBank/DDBJ databases">
        <title>The genome sequence of Coniosporium apollinis CBS 100218.</title>
        <authorList>
            <consortium name="The Broad Institute Genome Sequencing Platform"/>
            <person name="Cuomo C."/>
            <person name="Gorbushina A."/>
            <person name="Noack S."/>
            <person name="Walker B."/>
            <person name="Young S.K."/>
            <person name="Zeng Q."/>
            <person name="Gargeya S."/>
            <person name="Fitzgerald M."/>
            <person name="Haas B."/>
            <person name="Abouelleil A."/>
            <person name="Alvarado L."/>
            <person name="Arachchi H.M."/>
            <person name="Berlin A.M."/>
            <person name="Chapman S.B."/>
            <person name="Goldberg J."/>
            <person name="Griggs A."/>
            <person name="Gujja S."/>
            <person name="Hansen M."/>
            <person name="Howarth C."/>
            <person name="Imamovic A."/>
            <person name="Larimer J."/>
            <person name="McCowan C."/>
            <person name="Montmayeur A."/>
            <person name="Murphy C."/>
            <person name="Neiman D."/>
            <person name="Pearson M."/>
            <person name="Priest M."/>
            <person name="Roberts A."/>
            <person name="Saif S."/>
            <person name="Shea T."/>
            <person name="Sisk P."/>
            <person name="Sykes S."/>
            <person name="Wortman J."/>
            <person name="Nusbaum C."/>
            <person name="Birren B."/>
        </authorList>
    </citation>
    <scope>NUCLEOTIDE SEQUENCE [LARGE SCALE GENOMIC DNA]</scope>
    <source>
        <strain evidence="3">CBS 100218</strain>
    </source>
</reference>
<dbReference type="InterPro" id="IPR010730">
    <property type="entry name" value="HET"/>
</dbReference>
<dbReference type="EMBL" id="JH767569">
    <property type="protein sequence ID" value="EON64552.1"/>
    <property type="molecule type" value="Genomic_DNA"/>
</dbReference>
<gene>
    <name evidence="2" type="ORF">W97_03785</name>
</gene>
<dbReference type="HOGENOM" id="CLU_442794_0_0_1"/>
<dbReference type="Pfam" id="PF06985">
    <property type="entry name" value="HET"/>
    <property type="match status" value="1"/>
</dbReference>
<dbReference type="RefSeq" id="XP_007779869.1">
    <property type="nucleotide sequence ID" value="XM_007781679.1"/>
</dbReference>
<evidence type="ECO:0000259" key="1">
    <source>
        <dbReference type="Pfam" id="PF06985"/>
    </source>
</evidence>
<protein>
    <recommendedName>
        <fullName evidence="1">Heterokaryon incompatibility domain-containing protein</fullName>
    </recommendedName>
</protein>
<dbReference type="PANTHER" id="PTHR33112">
    <property type="entry name" value="DOMAIN PROTEIN, PUTATIVE-RELATED"/>
    <property type="match status" value="1"/>
</dbReference>
<organism evidence="2 3">
    <name type="scientific">Coniosporium apollinis (strain CBS 100218)</name>
    <name type="common">Rock-inhabiting black yeast</name>
    <dbReference type="NCBI Taxonomy" id="1168221"/>
    <lineage>
        <taxon>Eukaryota</taxon>
        <taxon>Fungi</taxon>
        <taxon>Dikarya</taxon>
        <taxon>Ascomycota</taxon>
        <taxon>Pezizomycotina</taxon>
        <taxon>Dothideomycetes</taxon>
        <taxon>Dothideomycetes incertae sedis</taxon>
        <taxon>Coniosporium</taxon>
    </lineage>
</organism>
<dbReference type="GeneID" id="19901096"/>
<dbReference type="AlphaFoldDB" id="R7YRM1"/>
<evidence type="ECO:0000313" key="3">
    <source>
        <dbReference type="Proteomes" id="UP000016924"/>
    </source>
</evidence>
<evidence type="ECO:0000313" key="2">
    <source>
        <dbReference type="EMBL" id="EON64552.1"/>
    </source>
</evidence>
<dbReference type="Proteomes" id="UP000016924">
    <property type="component" value="Unassembled WGS sequence"/>
</dbReference>
<sequence length="617" mass="69092">MFTCFEDGSCPIDLTSEELAAGCMDALIITAHHVSPRCVSESCIAPSQWIHNRPQHESDAAPSQWIYDWPQAVPEFAALSYVWGQGRHLKLCRETADALFSDGGLVGNTPQTIVDAMVVCSELRIPYLWVDALCIRQDDETDKAALIQMMDNIYSSAVLTIVAASGGSADAGLPGISSPRVPQHATRINGVDLVTTGPWFLTSQEECVWNKRGWTFQEKMLSRRLLIFDKTQCFYHCNSATYYEDAYTESDYFCSHPEKPPYRNDQFDVSAELMEDQYLDLDRHLKYLTKPRPGDRDRLKQYRAAVGGYITRSLSRDDDAVNAFRGILNTLEEDLGPFFWGMPEAEFGVCIAWRWLDGTRGSTDAASSPTALRSLDSWFPLLHARSSFPTWSWLSQRIDSASDSTVFQASDQTLVPLATYYRFQPDGTPVKIRVLFEAPQSPVKRTPKAVPRLTVGRERAETESHAGPTMQLSRFLSLRRLLRSDPPALKLVPRQDVALDQLLGFWTECASLHVDRPQFLPGAGDNQPACRHLHNVRVESVGDVIAGVLLDGRWRASRSDKLDFVAIATSHGFLGDSIHALVVDWEDGIARRVQLCADIPQKSWDATFPQCRLVVLA</sequence>